<keyword evidence="5 9" id="KW-0630">Potassium</keyword>
<keyword evidence="4 9" id="KW-0812">Transmembrane</keyword>
<dbReference type="PIRSF" id="PIRSF001294">
    <property type="entry name" value="K_ATPaseA"/>
    <property type="match status" value="1"/>
</dbReference>
<proteinExistence type="inferred from homology"/>
<dbReference type="RefSeq" id="WP_202957074.1">
    <property type="nucleotide sequence ID" value="NZ_JAPCID010000008.1"/>
</dbReference>
<keyword evidence="11" id="KW-1185">Reference proteome</keyword>
<evidence type="ECO:0000313" key="11">
    <source>
        <dbReference type="Proteomes" id="UP001147700"/>
    </source>
</evidence>
<comment type="function">
    <text evidence="9">Part of the high-affinity ATP-driven potassium transport (or Kdp) system, which catalyzes the hydrolysis of ATP coupled with the electrogenic transport of potassium into the cytoplasm. This subunit binds the extracellular potassium ions and delivers the ions to the membrane domain of KdpB through an intramembrane tunnel.</text>
</comment>
<protein>
    <recommendedName>
        <fullName evidence="9">Potassium-transporting ATPase potassium-binding subunit</fullName>
    </recommendedName>
    <alternativeName>
        <fullName evidence="9">ATP phosphohydrolase [potassium-transporting] A chain</fullName>
    </alternativeName>
    <alternativeName>
        <fullName evidence="9">Potassium-binding and translocating subunit A</fullName>
    </alternativeName>
    <alternativeName>
        <fullName evidence="9">Potassium-translocating ATPase A chain</fullName>
    </alternativeName>
</protein>
<feature type="transmembrane region" description="Helical" evidence="9">
    <location>
        <begin position="6"/>
        <end position="25"/>
    </location>
</feature>
<keyword evidence="3 9" id="KW-0633">Potassium transport</keyword>
<evidence type="ECO:0000313" key="10">
    <source>
        <dbReference type="EMBL" id="MDA0137266.1"/>
    </source>
</evidence>
<dbReference type="PANTHER" id="PTHR30607:SF2">
    <property type="entry name" value="POTASSIUM-TRANSPORTING ATPASE POTASSIUM-BINDING SUBUNIT"/>
    <property type="match status" value="1"/>
</dbReference>
<evidence type="ECO:0000256" key="3">
    <source>
        <dbReference type="ARBA" id="ARBA00022538"/>
    </source>
</evidence>
<gene>
    <name evidence="9 10" type="primary">kdpA</name>
    <name evidence="10" type="ORF">OJ962_07160</name>
</gene>
<dbReference type="NCBIfam" id="TIGR00680">
    <property type="entry name" value="kdpA"/>
    <property type="match status" value="1"/>
</dbReference>
<comment type="similarity">
    <text evidence="9">Belongs to the KdpA family.</text>
</comment>
<evidence type="ECO:0000256" key="2">
    <source>
        <dbReference type="ARBA" id="ARBA00022475"/>
    </source>
</evidence>
<keyword evidence="7 9" id="KW-0406">Ion transport</keyword>
<dbReference type="HAMAP" id="MF_00275">
    <property type="entry name" value="KdpA"/>
    <property type="match status" value="1"/>
</dbReference>
<keyword evidence="2 9" id="KW-1003">Cell membrane</keyword>
<evidence type="ECO:0000256" key="8">
    <source>
        <dbReference type="ARBA" id="ARBA00023136"/>
    </source>
</evidence>
<evidence type="ECO:0000256" key="1">
    <source>
        <dbReference type="ARBA" id="ARBA00022448"/>
    </source>
</evidence>
<keyword evidence="8 9" id="KW-0472">Membrane</keyword>
<evidence type="ECO:0000256" key="6">
    <source>
        <dbReference type="ARBA" id="ARBA00022989"/>
    </source>
</evidence>
<reference evidence="10" key="1">
    <citation type="submission" date="2022-10" db="EMBL/GenBank/DDBJ databases">
        <title>The WGS of Solirubrobacter sp. CPCC 204708.</title>
        <authorList>
            <person name="Jiang Z."/>
        </authorList>
    </citation>
    <scope>NUCLEOTIDE SEQUENCE</scope>
    <source>
        <strain evidence="10">CPCC 204708</strain>
    </source>
</reference>
<feature type="transmembrane region" description="Helical" evidence="9">
    <location>
        <begin position="226"/>
        <end position="245"/>
    </location>
</feature>
<feature type="transmembrane region" description="Helical" evidence="9">
    <location>
        <begin position="127"/>
        <end position="146"/>
    </location>
</feature>
<sequence>MGVVQIIVFCAVLLAIVPLLGGYMARVYTSERIRPVERLVLKLLRVEPASQTWKTYAASVVLFSLVSWLLLYLILRTQTAHPFNPNGFNSGTWDLSFNTVSSFVTNTNWQFYGGETTLSYFSQMAGLAVQNFVSAAVGITVLIALIRGIASKPLGNFWQDLTRTVMYVLLPISVVGALLLASQGVVQSLSDWGPVASQEIIKLLGTNGGGFFNVNSAFPYENPNGFTNFVEMLAMLAIPASLTYTYGRMVGSRRQGWTVFGVMFTVFVIGVVAVYLAESSVTPAQQAAGLTGANLEGKELRFGTGGTALWTVVTTATSTGAVNAAFESLTGIGGLIPMVNLGFGESIFGGVGTGLYTMLLYVLLAVFIGGLMVGRTPEYLGKKLEAREIKLVVLALLATPLLVLVTTSLALGTGHGGPSIYASGPQGFSETLYAYLSQANNNGSAFAGYTGYLQPEAGNLGANGVTFADLLGGLTMLIGRFVPIVLTLALAGAMRNKRAAPAGLGTMRTDTPTFAGLTVGTVVIVGALTFLPAFLLGPVVQGLTTQLF</sequence>
<feature type="transmembrane region" description="Helical" evidence="9">
    <location>
        <begin position="391"/>
        <end position="411"/>
    </location>
</feature>
<comment type="subcellular location">
    <subcellularLocation>
        <location evidence="9">Cell membrane</location>
        <topology evidence="9">Multi-pass membrane protein</topology>
    </subcellularLocation>
</comment>
<evidence type="ECO:0000256" key="7">
    <source>
        <dbReference type="ARBA" id="ARBA00023065"/>
    </source>
</evidence>
<feature type="transmembrane region" description="Helical" evidence="9">
    <location>
        <begin position="514"/>
        <end position="535"/>
    </location>
</feature>
<accession>A0ABT4RFC9</accession>
<organism evidence="10 11">
    <name type="scientific">Solirubrobacter deserti</name>
    <dbReference type="NCBI Taxonomy" id="2282478"/>
    <lineage>
        <taxon>Bacteria</taxon>
        <taxon>Bacillati</taxon>
        <taxon>Actinomycetota</taxon>
        <taxon>Thermoleophilia</taxon>
        <taxon>Solirubrobacterales</taxon>
        <taxon>Solirubrobacteraceae</taxon>
        <taxon>Solirubrobacter</taxon>
    </lineage>
</organism>
<feature type="transmembrane region" description="Helical" evidence="9">
    <location>
        <begin position="167"/>
        <end position="186"/>
    </location>
</feature>
<dbReference type="PANTHER" id="PTHR30607">
    <property type="entry name" value="POTASSIUM-TRANSPORTING ATPASE A CHAIN"/>
    <property type="match status" value="1"/>
</dbReference>
<comment type="subunit">
    <text evidence="9">The system is composed of three essential subunits: KdpA, KdpB and KdpC.</text>
</comment>
<dbReference type="InterPro" id="IPR004623">
    <property type="entry name" value="KdpA"/>
</dbReference>
<dbReference type="EMBL" id="JAPCID010000008">
    <property type="protein sequence ID" value="MDA0137266.1"/>
    <property type="molecule type" value="Genomic_DNA"/>
</dbReference>
<dbReference type="Proteomes" id="UP001147700">
    <property type="component" value="Unassembled WGS sequence"/>
</dbReference>
<keyword evidence="1 9" id="KW-0813">Transport</keyword>
<comment type="caution">
    <text evidence="10">The sequence shown here is derived from an EMBL/GenBank/DDBJ whole genome shotgun (WGS) entry which is preliminary data.</text>
</comment>
<evidence type="ECO:0000256" key="9">
    <source>
        <dbReference type="HAMAP-Rule" id="MF_00275"/>
    </source>
</evidence>
<evidence type="ECO:0000256" key="5">
    <source>
        <dbReference type="ARBA" id="ARBA00022958"/>
    </source>
</evidence>
<dbReference type="Pfam" id="PF03814">
    <property type="entry name" value="KdpA"/>
    <property type="match status" value="1"/>
</dbReference>
<feature type="transmembrane region" description="Helical" evidence="9">
    <location>
        <begin position="347"/>
        <end position="371"/>
    </location>
</feature>
<feature type="transmembrane region" description="Helical" evidence="9">
    <location>
        <begin position="470"/>
        <end position="493"/>
    </location>
</feature>
<feature type="transmembrane region" description="Helical" evidence="9">
    <location>
        <begin position="55"/>
        <end position="75"/>
    </location>
</feature>
<evidence type="ECO:0000256" key="4">
    <source>
        <dbReference type="ARBA" id="ARBA00022692"/>
    </source>
</evidence>
<keyword evidence="6 9" id="KW-1133">Transmembrane helix</keyword>
<feature type="transmembrane region" description="Helical" evidence="9">
    <location>
        <begin position="257"/>
        <end position="277"/>
    </location>
</feature>
<name>A0ABT4RFC9_9ACTN</name>